<reference evidence="2 3" key="1">
    <citation type="journal article" date="2016" name="Fungal Biol.">
        <title>The genome of Xylona heveae provides a window into fungal endophytism.</title>
        <authorList>
            <person name="Gazis R."/>
            <person name="Kuo A."/>
            <person name="Riley R."/>
            <person name="LaButti K."/>
            <person name="Lipzen A."/>
            <person name="Lin J."/>
            <person name="Amirebrahimi M."/>
            <person name="Hesse C.N."/>
            <person name="Spatafora J.W."/>
            <person name="Henrissat B."/>
            <person name="Hainaut M."/>
            <person name="Grigoriev I.V."/>
            <person name="Hibbett D.S."/>
        </authorList>
    </citation>
    <scope>NUCLEOTIDE SEQUENCE [LARGE SCALE GENOMIC DNA]</scope>
    <source>
        <strain evidence="2 3">TC161</strain>
    </source>
</reference>
<proteinExistence type="predicted"/>
<keyword evidence="3" id="KW-1185">Reference proteome</keyword>
<organism evidence="2 3">
    <name type="scientific">Xylona heveae (strain CBS 132557 / TC161)</name>
    <dbReference type="NCBI Taxonomy" id="1328760"/>
    <lineage>
        <taxon>Eukaryota</taxon>
        <taxon>Fungi</taxon>
        <taxon>Dikarya</taxon>
        <taxon>Ascomycota</taxon>
        <taxon>Pezizomycotina</taxon>
        <taxon>Xylonomycetes</taxon>
        <taxon>Xylonales</taxon>
        <taxon>Xylonaceae</taxon>
        <taxon>Xylona</taxon>
    </lineage>
</organism>
<feature type="compositionally biased region" description="Low complexity" evidence="1">
    <location>
        <begin position="23"/>
        <end position="35"/>
    </location>
</feature>
<sequence>MTRILGRLPVISSRGVTLGDQPATTASDTVTATKTSRQKGRRSCPLNPRKPFVKCAQNKKRKSARGSPSSPSWPVTRTCMYFWGLRVRSGRGRINGRAGRVAVVRFTVDSTWALAGSYVLRVRSRSEWVEMCVCVCVCVCVWASKINIRTT</sequence>
<dbReference type="InParanoid" id="A0A165IIW1"/>
<evidence type="ECO:0000313" key="3">
    <source>
        <dbReference type="Proteomes" id="UP000076632"/>
    </source>
</evidence>
<dbReference type="RefSeq" id="XP_018190510.1">
    <property type="nucleotide sequence ID" value="XM_018336739.1"/>
</dbReference>
<evidence type="ECO:0000313" key="2">
    <source>
        <dbReference type="EMBL" id="KZF24955.1"/>
    </source>
</evidence>
<protein>
    <submittedName>
        <fullName evidence="2">Uncharacterized protein</fullName>
    </submittedName>
</protein>
<dbReference type="AlphaFoldDB" id="A0A165IIW1"/>
<dbReference type="GeneID" id="28901876"/>
<evidence type="ECO:0000256" key="1">
    <source>
        <dbReference type="SAM" id="MobiDB-lite"/>
    </source>
</evidence>
<feature type="region of interest" description="Disordered" evidence="1">
    <location>
        <begin position="16"/>
        <end position="51"/>
    </location>
</feature>
<dbReference type="Proteomes" id="UP000076632">
    <property type="component" value="Unassembled WGS sequence"/>
</dbReference>
<accession>A0A165IIW1</accession>
<dbReference type="EMBL" id="KV407455">
    <property type="protein sequence ID" value="KZF24955.1"/>
    <property type="molecule type" value="Genomic_DNA"/>
</dbReference>
<gene>
    <name evidence="2" type="ORF">L228DRAFT_59008</name>
</gene>
<name>A0A165IIW1_XYLHT</name>